<comment type="similarity">
    <text evidence="2">Belongs to the aromatic acid exporter (TC 2.A.85) family.</text>
</comment>
<sequence length="443" mass="48966">MASGNQENVKGVLKGPFEKIGNMVVGAARNAKKLGEQDPRRIVHSFKVALTITLVSLIYYFDFLYDGFGVSAMWAVMTVVVVFEFSVGATIGKGVNRGAATFLGGALGVGAHRLAVLTGEKAEPVILGLSVFLISAAATFVRFFPRLKKRYDYGVLIFILTFNLITVSAYRDEEVLEMAHRRLSTVMIGGSASVLICIFICPVWAGADLHNLIAANIENLGIFLEGFGREYFEMANDKKRENKASLDGYKTVLNSKSTEETLSNSARWEPRHGKFRYRHPWDQYLKIGNETRACAYRIDALNSCLNSETQTTMEIRRKIQEPCMQMSLECGHALKELAKGIKTMTRSSFAGPHIENAKIAAKNLESLLQTGLWSGTDLLDIIQTATVTSLLTEIVSYTIKISDSVQELASLSKFKNHAETRQERAIVCPDIVEGSHAFDIVVE</sequence>
<evidence type="ECO:0000313" key="11">
    <source>
        <dbReference type="Proteomes" id="UP000231279"/>
    </source>
</evidence>
<keyword evidence="11" id="KW-1185">Reference proteome</keyword>
<comment type="subcellular location">
    <subcellularLocation>
        <location evidence="1">Membrane</location>
        <topology evidence="1">Multi-pass membrane protein</topology>
    </subcellularLocation>
</comment>
<gene>
    <name evidence="10" type="ORF">CDL12_23587</name>
</gene>
<dbReference type="OrthoDB" id="68611at2759"/>
<reference evidence="11" key="1">
    <citation type="journal article" date="2018" name="Gigascience">
        <title>Genome assembly of the Pink Ipe (Handroanthus impetiginosus, Bignoniaceae), a highly valued, ecologically keystone Neotropical timber forest tree.</title>
        <authorList>
            <person name="Silva-Junior O.B."/>
            <person name="Grattapaglia D."/>
            <person name="Novaes E."/>
            <person name="Collevatti R.G."/>
        </authorList>
    </citation>
    <scope>NUCLEOTIDE SEQUENCE [LARGE SCALE GENOMIC DNA]</scope>
    <source>
        <strain evidence="11">cv. UFG-1</strain>
    </source>
</reference>
<feature type="transmembrane region" description="Helical" evidence="9">
    <location>
        <begin position="99"/>
        <end position="119"/>
    </location>
</feature>
<dbReference type="GO" id="GO:0016020">
    <property type="term" value="C:membrane"/>
    <property type="evidence" value="ECO:0007669"/>
    <property type="project" value="UniProtKB-SubCell"/>
</dbReference>
<dbReference type="EMBL" id="NKXS01005357">
    <property type="protein sequence ID" value="PIN03881.1"/>
    <property type="molecule type" value="Genomic_DNA"/>
</dbReference>
<evidence type="ECO:0000256" key="6">
    <source>
        <dbReference type="ARBA" id="ARBA00023065"/>
    </source>
</evidence>
<keyword evidence="6" id="KW-0406">Ion transport</keyword>
<feature type="transmembrane region" description="Helical" evidence="9">
    <location>
        <begin position="125"/>
        <end position="144"/>
    </location>
</feature>
<dbReference type="GO" id="GO:0034220">
    <property type="term" value="P:monoatomic ion transmembrane transport"/>
    <property type="evidence" value="ECO:0007669"/>
    <property type="project" value="UniProtKB-KW"/>
</dbReference>
<evidence type="ECO:0000256" key="4">
    <source>
        <dbReference type="ARBA" id="ARBA00022692"/>
    </source>
</evidence>
<dbReference type="Pfam" id="PF11744">
    <property type="entry name" value="ALMT"/>
    <property type="match status" value="1"/>
</dbReference>
<dbReference type="STRING" id="429701.A0A2G9GF16"/>
<feature type="transmembrane region" description="Helical" evidence="9">
    <location>
        <begin position="151"/>
        <end position="171"/>
    </location>
</feature>
<organism evidence="10 11">
    <name type="scientific">Handroanthus impetiginosus</name>
    <dbReference type="NCBI Taxonomy" id="429701"/>
    <lineage>
        <taxon>Eukaryota</taxon>
        <taxon>Viridiplantae</taxon>
        <taxon>Streptophyta</taxon>
        <taxon>Embryophyta</taxon>
        <taxon>Tracheophyta</taxon>
        <taxon>Spermatophyta</taxon>
        <taxon>Magnoliopsida</taxon>
        <taxon>eudicotyledons</taxon>
        <taxon>Gunneridae</taxon>
        <taxon>Pentapetalae</taxon>
        <taxon>asterids</taxon>
        <taxon>lamiids</taxon>
        <taxon>Lamiales</taxon>
        <taxon>Bignoniaceae</taxon>
        <taxon>Crescentiina</taxon>
        <taxon>Tabebuia alliance</taxon>
        <taxon>Handroanthus</taxon>
    </lineage>
</organism>
<evidence type="ECO:0000256" key="5">
    <source>
        <dbReference type="ARBA" id="ARBA00022989"/>
    </source>
</evidence>
<keyword evidence="5 9" id="KW-1133">Transmembrane helix</keyword>
<dbReference type="Proteomes" id="UP000231279">
    <property type="component" value="Unassembled WGS sequence"/>
</dbReference>
<dbReference type="PANTHER" id="PTHR31086">
    <property type="entry name" value="ALUMINUM-ACTIVATED MALATE TRANSPORTER 10"/>
    <property type="match status" value="1"/>
</dbReference>
<evidence type="ECO:0008006" key="12">
    <source>
        <dbReference type="Google" id="ProtNLM"/>
    </source>
</evidence>
<evidence type="ECO:0000256" key="9">
    <source>
        <dbReference type="SAM" id="Phobius"/>
    </source>
</evidence>
<evidence type="ECO:0000256" key="8">
    <source>
        <dbReference type="ARBA" id="ARBA00023303"/>
    </source>
</evidence>
<dbReference type="InterPro" id="IPR020966">
    <property type="entry name" value="ALMT"/>
</dbReference>
<feature type="transmembrane region" description="Helical" evidence="9">
    <location>
        <begin position="67"/>
        <end position="87"/>
    </location>
</feature>
<comment type="caution">
    <text evidence="10">The sequence shown here is derived from an EMBL/GenBank/DDBJ whole genome shotgun (WGS) entry which is preliminary data.</text>
</comment>
<evidence type="ECO:0000313" key="10">
    <source>
        <dbReference type="EMBL" id="PIN03881.1"/>
    </source>
</evidence>
<keyword evidence="8" id="KW-0407">Ion channel</keyword>
<keyword evidence="7 9" id="KW-0472">Membrane</keyword>
<evidence type="ECO:0000256" key="3">
    <source>
        <dbReference type="ARBA" id="ARBA00022448"/>
    </source>
</evidence>
<name>A0A2G9GF16_9LAMI</name>
<protein>
    <recommendedName>
        <fullName evidence="12">Aluminum-activated malate transporter</fullName>
    </recommendedName>
</protein>
<dbReference type="AlphaFoldDB" id="A0A2G9GF16"/>
<feature type="transmembrane region" description="Helical" evidence="9">
    <location>
        <begin position="42"/>
        <end position="61"/>
    </location>
</feature>
<proteinExistence type="inferred from homology"/>
<evidence type="ECO:0000256" key="1">
    <source>
        <dbReference type="ARBA" id="ARBA00004141"/>
    </source>
</evidence>
<evidence type="ECO:0000256" key="7">
    <source>
        <dbReference type="ARBA" id="ARBA00023136"/>
    </source>
</evidence>
<dbReference type="GO" id="GO:0015743">
    <property type="term" value="P:malate transport"/>
    <property type="evidence" value="ECO:0007669"/>
    <property type="project" value="InterPro"/>
</dbReference>
<accession>A0A2G9GF16</accession>
<evidence type="ECO:0000256" key="2">
    <source>
        <dbReference type="ARBA" id="ARBA00007079"/>
    </source>
</evidence>
<feature type="transmembrane region" description="Helical" evidence="9">
    <location>
        <begin position="183"/>
        <end position="205"/>
    </location>
</feature>
<keyword evidence="3" id="KW-0813">Transport</keyword>
<keyword evidence="4 9" id="KW-0812">Transmembrane</keyword>